<dbReference type="InterPro" id="IPR014284">
    <property type="entry name" value="RNA_pol_sigma-70_dom"/>
</dbReference>
<dbReference type="STRING" id="326474.AWB65_04061"/>
<dbReference type="InterPro" id="IPR039425">
    <property type="entry name" value="RNA_pol_sigma-70-like"/>
</dbReference>
<dbReference type="CDD" id="cd06171">
    <property type="entry name" value="Sigma70_r4"/>
    <property type="match status" value="1"/>
</dbReference>
<dbReference type="PANTHER" id="PTHR43133">
    <property type="entry name" value="RNA POLYMERASE ECF-TYPE SIGMA FACTO"/>
    <property type="match status" value="1"/>
</dbReference>
<evidence type="ECO:0000259" key="6">
    <source>
        <dbReference type="Pfam" id="PF08281"/>
    </source>
</evidence>
<evidence type="ECO:0000256" key="4">
    <source>
        <dbReference type="ARBA" id="ARBA00023163"/>
    </source>
</evidence>
<feature type="domain" description="RNA polymerase sigma factor 70 region 4 type 2" evidence="6">
    <location>
        <begin position="112"/>
        <end position="162"/>
    </location>
</feature>
<dbReference type="GO" id="GO:0016987">
    <property type="term" value="F:sigma factor activity"/>
    <property type="evidence" value="ECO:0007669"/>
    <property type="project" value="UniProtKB-KW"/>
</dbReference>
<dbReference type="InterPro" id="IPR013325">
    <property type="entry name" value="RNA_pol_sigma_r2"/>
</dbReference>
<keyword evidence="2" id="KW-0805">Transcription regulation</keyword>
<comment type="similarity">
    <text evidence="1">Belongs to the sigma-70 factor family. ECF subfamily.</text>
</comment>
<dbReference type="GO" id="GO:0003677">
    <property type="term" value="F:DNA binding"/>
    <property type="evidence" value="ECO:0007669"/>
    <property type="project" value="InterPro"/>
</dbReference>
<dbReference type="SUPFAM" id="SSF88946">
    <property type="entry name" value="Sigma2 domain of RNA polymerase sigma factors"/>
    <property type="match status" value="1"/>
</dbReference>
<feature type="domain" description="RNA polymerase sigma-70 region 2" evidence="5">
    <location>
        <begin position="23"/>
        <end position="88"/>
    </location>
</feature>
<dbReference type="SUPFAM" id="SSF88659">
    <property type="entry name" value="Sigma3 and sigma4 domains of RNA polymerase sigma factors"/>
    <property type="match status" value="1"/>
</dbReference>
<evidence type="ECO:0000313" key="7">
    <source>
        <dbReference type="EMBL" id="SAL50125.1"/>
    </source>
</evidence>
<reference evidence="7" key="1">
    <citation type="submission" date="2016-01" db="EMBL/GenBank/DDBJ databases">
        <authorList>
            <person name="Peeters C."/>
        </authorList>
    </citation>
    <scope>NUCLEOTIDE SEQUENCE [LARGE SCALE GENOMIC DNA]</scope>
    <source>
        <strain evidence="7">LMG 22934</strain>
    </source>
</reference>
<comment type="caution">
    <text evidence="7">The sequence shown here is derived from an EMBL/GenBank/DDBJ whole genome shotgun (WGS) entry which is preliminary data.</text>
</comment>
<dbReference type="OrthoDB" id="9803470at2"/>
<dbReference type="InterPro" id="IPR013249">
    <property type="entry name" value="RNA_pol_sigma70_r4_t2"/>
</dbReference>
<dbReference type="Pfam" id="PF08281">
    <property type="entry name" value="Sigma70_r4_2"/>
    <property type="match status" value="1"/>
</dbReference>
<proteinExistence type="inferred from homology"/>
<dbReference type="InterPro" id="IPR013324">
    <property type="entry name" value="RNA_pol_sigma_r3/r4-like"/>
</dbReference>
<keyword evidence="3" id="KW-0731">Sigma factor</keyword>
<organism evidence="7 8">
    <name type="scientific">Caballeronia humi</name>
    <dbReference type="NCBI Taxonomy" id="326474"/>
    <lineage>
        <taxon>Bacteria</taxon>
        <taxon>Pseudomonadati</taxon>
        <taxon>Pseudomonadota</taxon>
        <taxon>Betaproteobacteria</taxon>
        <taxon>Burkholderiales</taxon>
        <taxon>Burkholderiaceae</taxon>
        <taxon>Caballeronia</taxon>
    </lineage>
</organism>
<dbReference type="Gene3D" id="1.10.1740.10">
    <property type="match status" value="1"/>
</dbReference>
<dbReference type="PANTHER" id="PTHR43133:SF51">
    <property type="entry name" value="RNA POLYMERASE SIGMA FACTOR"/>
    <property type="match status" value="1"/>
</dbReference>
<protein>
    <submittedName>
        <fullName evidence="7">RNA polymerase sigma factor</fullName>
    </submittedName>
</protein>
<keyword evidence="8" id="KW-1185">Reference proteome</keyword>
<dbReference type="AlphaFoldDB" id="A0A158I0I0"/>
<gene>
    <name evidence="7" type="ORF">AWB65_04061</name>
</gene>
<dbReference type="InterPro" id="IPR007627">
    <property type="entry name" value="RNA_pol_sigma70_r2"/>
</dbReference>
<dbReference type="Proteomes" id="UP000054977">
    <property type="component" value="Unassembled WGS sequence"/>
</dbReference>
<evidence type="ECO:0000259" key="5">
    <source>
        <dbReference type="Pfam" id="PF04542"/>
    </source>
</evidence>
<name>A0A158I0I0_9BURK</name>
<dbReference type="Pfam" id="PF04542">
    <property type="entry name" value="Sigma70_r2"/>
    <property type="match status" value="1"/>
</dbReference>
<keyword evidence="4" id="KW-0804">Transcription</keyword>
<dbReference type="GO" id="GO:0006352">
    <property type="term" value="P:DNA-templated transcription initiation"/>
    <property type="evidence" value="ECO:0007669"/>
    <property type="project" value="InterPro"/>
</dbReference>
<evidence type="ECO:0000256" key="3">
    <source>
        <dbReference type="ARBA" id="ARBA00023082"/>
    </source>
</evidence>
<sequence length="179" mass="19933">MKIDPVVVEAACKGDSSALDQLLTHSRPDLKRFARRVCATSEDAEDAVQVALWKMHRNIGGLRTVSAFAAWIFRIIERECFRTFRALKNTQPIDEQLEASLPAAHARDELRQDLIAAIAALPPAYSEILIMRDVNEWTAPEAAAQLGITVEAAKSRLHRARSLMRERLSAGQYHVSDAS</sequence>
<accession>A0A158I0I0</accession>
<evidence type="ECO:0000256" key="1">
    <source>
        <dbReference type="ARBA" id="ARBA00010641"/>
    </source>
</evidence>
<dbReference type="NCBIfam" id="TIGR02937">
    <property type="entry name" value="sigma70-ECF"/>
    <property type="match status" value="1"/>
</dbReference>
<evidence type="ECO:0000313" key="8">
    <source>
        <dbReference type="Proteomes" id="UP000054977"/>
    </source>
</evidence>
<dbReference type="EMBL" id="FCNW02000023">
    <property type="protein sequence ID" value="SAL50125.1"/>
    <property type="molecule type" value="Genomic_DNA"/>
</dbReference>
<evidence type="ECO:0000256" key="2">
    <source>
        <dbReference type="ARBA" id="ARBA00023015"/>
    </source>
</evidence>
<dbReference type="Gene3D" id="1.10.10.10">
    <property type="entry name" value="Winged helix-like DNA-binding domain superfamily/Winged helix DNA-binding domain"/>
    <property type="match status" value="1"/>
</dbReference>
<dbReference type="InterPro" id="IPR036388">
    <property type="entry name" value="WH-like_DNA-bd_sf"/>
</dbReference>